<dbReference type="SUPFAM" id="SSF51735">
    <property type="entry name" value="NAD(P)-binding Rossmann-fold domains"/>
    <property type="match status" value="1"/>
</dbReference>
<dbReference type="Gene3D" id="3.40.50.720">
    <property type="entry name" value="NAD(P)-binding Rossmann-like Domain"/>
    <property type="match status" value="1"/>
</dbReference>
<evidence type="ECO:0000259" key="5">
    <source>
        <dbReference type="Pfam" id="PF02737"/>
    </source>
</evidence>
<evidence type="ECO:0000256" key="1">
    <source>
        <dbReference type="ARBA" id="ARBA00005086"/>
    </source>
</evidence>
<organism evidence="6 7">
    <name type="scientific">Carboxydothermus ferrireducens DSM 11255</name>
    <dbReference type="NCBI Taxonomy" id="1119529"/>
    <lineage>
        <taxon>Bacteria</taxon>
        <taxon>Bacillati</taxon>
        <taxon>Bacillota</taxon>
        <taxon>Clostridia</taxon>
        <taxon>Thermoanaerobacterales</taxon>
        <taxon>Thermoanaerobacteraceae</taxon>
        <taxon>Carboxydothermus</taxon>
    </lineage>
</organism>
<evidence type="ECO:0000313" key="7">
    <source>
        <dbReference type="Proteomes" id="UP000604066"/>
    </source>
</evidence>
<dbReference type="InterPro" id="IPR036291">
    <property type="entry name" value="NAD(P)-bd_dom_sf"/>
</dbReference>
<comment type="pathway">
    <text evidence="1">Lipid metabolism; butanoate metabolism.</text>
</comment>
<dbReference type="Proteomes" id="UP000604066">
    <property type="component" value="Unassembled WGS sequence"/>
</dbReference>
<keyword evidence="7" id="KW-1185">Reference proteome</keyword>
<comment type="similarity">
    <text evidence="2">Belongs to the 3-hydroxyacyl-CoA dehydrogenase family.</text>
</comment>
<reference evidence="6 7" key="1">
    <citation type="submission" date="2020-07" db="EMBL/GenBank/DDBJ databases">
        <title>Genomic Encyclopedia of Type Strains, Phase III (KMG-III): the genomes of soil and plant-associated and newly described type strains.</title>
        <authorList>
            <person name="Whitman W."/>
        </authorList>
    </citation>
    <scope>NUCLEOTIDE SEQUENCE [LARGE SCALE GENOMIC DNA]</scope>
    <source>
        <strain evidence="6 7">DSM 11255</strain>
    </source>
</reference>
<dbReference type="PANTHER" id="PTHR48075:SF5">
    <property type="entry name" value="3-HYDROXYBUTYRYL-COA DEHYDROGENASE"/>
    <property type="match status" value="1"/>
</dbReference>
<evidence type="ECO:0000256" key="3">
    <source>
        <dbReference type="ARBA" id="ARBA00023002"/>
    </source>
</evidence>
<dbReference type="Pfam" id="PF00725">
    <property type="entry name" value="3HCDH"/>
    <property type="match status" value="1"/>
</dbReference>
<dbReference type="PIRSF" id="PIRSF000105">
    <property type="entry name" value="HCDH"/>
    <property type="match status" value="1"/>
</dbReference>
<comment type="caution">
    <text evidence="6">The sequence shown here is derived from an EMBL/GenBank/DDBJ whole genome shotgun (WGS) entry which is preliminary data.</text>
</comment>
<dbReference type="EC" id="1.1.1.157" evidence="6"/>
<keyword evidence="3 6" id="KW-0560">Oxidoreductase</keyword>
<gene>
    <name evidence="6" type="ORF">HDG70_002196</name>
</gene>
<dbReference type="Gene3D" id="1.10.1040.10">
    <property type="entry name" value="N-(1-d-carboxylethyl)-l-norvaline Dehydrogenase, domain 2"/>
    <property type="match status" value="1"/>
</dbReference>
<evidence type="ECO:0000313" key="6">
    <source>
        <dbReference type="EMBL" id="NYE58445.1"/>
    </source>
</evidence>
<dbReference type="GO" id="GO:0008691">
    <property type="term" value="F:3-hydroxybutyryl-CoA dehydrogenase activity"/>
    <property type="evidence" value="ECO:0007669"/>
    <property type="project" value="UniProtKB-EC"/>
</dbReference>
<dbReference type="EMBL" id="JACCBS010000003">
    <property type="protein sequence ID" value="NYE58445.1"/>
    <property type="molecule type" value="Genomic_DNA"/>
</dbReference>
<dbReference type="InterPro" id="IPR006176">
    <property type="entry name" value="3-OHacyl-CoA_DH_NAD-bd"/>
</dbReference>
<dbReference type="InterPro" id="IPR022694">
    <property type="entry name" value="3-OHacyl-CoA_DH"/>
</dbReference>
<feature type="domain" description="3-hydroxyacyl-CoA dehydrogenase NAD binding" evidence="5">
    <location>
        <begin position="5"/>
        <end position="184"/>
    </location>
</feature>
<dbReference type="SUPFAM" id="SSF48179">
    <property type="entry name" value="6-phosphogluconate dehydrogenase C-terminal domain-like"/>
    <property type="match status" value="1"/>
</dbReference>
<dbReference type="InterPro" id="IPR006108">
    <property type="entry name" value="3HC_DH_C"/>
</dbReference>
<protein>
    <submittedName>
        <fullName evidence="6">3-hydroxybutyryl-CoA dehydrogenase</fullName>
        <ecNumber evidence="6">1.1.1.157</ecNumber>
    </submittedName>
</protein>
<evidence type="ECO:0000256" key="2">
    <source>
        <dbReference type="ARBA" id="ARBA00009463"/>
    </source>
</evidence>
<proteinExistence type="inferred from homology"/>
<evidence type="ECO:0000259" key="4">
    <source>
        <dbReference type="Pfam" id="PF00725"/>
    </source>
</evidence>
<dbReference type="Pfam" id="PF02737">
    <property type="entry name" value="3HCDH_N"/>
    <property type="match status" value="1"/>
</dbReference>
<sequence length="289" mass="32401">MEVKKICVVGAGNMGHQISLAAALAGYQVTCTDINEEILNKAKKFVETYLPERVAKGKLTEEAAAKAKENLTFTLSLEEACKDVDFVIEAVIEKLDVKRELFKKLDELTPPHAILATNSSYIVSSKIADVTKRPEKVLNMHFFNPALVMKLVEVVKGPHVADETAEVTMEVARKMGKVPVLLQKEIYGFLVNRILAAIKAEAFYLYEIGIADYKDIDTAVELGLGHPMGPFRLMDLTGIDLTYYVEMERYRESRDPAMKPSPTVVEKFVKGEWGRKVGKGFYDYTQEKK</sequence>
<feature type="domain" description="3-hydroxyacyl-CoA dehydrogenase C-terminal" evidence="4">
    <location>
        <begin position="188"/>
        <end position="284"/>
    </location>
</feature>
<dbReference type="InterPro" id="IPR008927">
    <property type="entry name" value="6-PGluconate_DH-like_C_sf"/>
</dbReference>
<dbReference type="PANTHER" id="PTHR48075">
    <property type="entry name" value="3-HYDROXYACYL-COA DEHYDROGENASE FAMILY PROTEIN"/>
    <property type="match status" value="1"/>
</dbReference>
<name>A0ABX2RBY9_9THEO</name>
<accession>A0ABX2RBY9</accession>
<dbReference type="RefSeq" id="WP_028052188.1">
    <property type="nucleotide sequence ID" value="NZ_ATYG01000016.1"/>
</dbReference>
<dbReference type="InterPro" id="IPR013328">
    <property type="entry name" value="6PGD_dom2"/>
</dbReference>